<dbReference type="Proteomes" id="UP000066284">
    <property type="component" value="Chromosome 1"/>
</dbReference>
<dbReference type="EMBL" id="LN885086">
    <property type="protein sequence ID" value="CUQ66820.1"/>
    <property type="molecule type" value="Genomic_DNA"/>
</dbReference>
<accession>A0A0S4KWP1</accession>
<gene>
    <name evidence="1" type="ORF">NITINOP_1845</name>
</gene>
<protein>
    <submittedName>
        <fullName evidence="1">Uncharacterized protein</fullName>
    </submittedName>
</protein>
<evidence type="ECO:0000313" key="2">
    <source>
        <dbReference type="Proteomes" id="UP000066284"/>
    </source>
</evidence>
<organism evidence="1 2">
    <name type="scientific">Candidatus Nitrospira inopinata</name>
    <dbReference type="NCBI Taxonomy" id="1715989"/>
    <lineage>
        <taxon>Bacteria</taxon>
        <taxon>Pseudomonadati</taxon>
        <taxon>Nitrospirota</taxon>
        <taxon>Nitrospiria</taxon>
        <taxon>Nitrospirales</taxon>
        <taxon>Nitrospiraceae</taxon>
        <taxon>Nitrospira</taxon>
    </lineage>
</organism>
<dbReference type="KEGG" id="nio:NITINOP_1845"/>
<sequence length="56" mass="6241">MHVLGAPPAFVLSQDQTLKKVFLELDQGPPLQYTLHLAQLPLFSFQRTTAFSTRAA</sequence>
<dbReference type="AlphaFoldDB" id="A0A0S4KWP1"/>
<keyword evidence="2" id="KW-1185">Reference proteome</keyword>
<proteinExistence type="predicted"/>
<name>A0A0S4KWP1_9BACT</name>
<evidence type="ECO:0000313" key="1">
    <source>
        <dbReference type="EMBL" id="CUQ66820.1"/>
    </source>
</evidence>
<reference evidence="2" key="1">
    <citation type="submission" date="2015-09" db="EMBL/GenBank/DDBJ databases">
        <authorList>
            <person name="Daims H."/>
        </authorList>
    </citation>
    <scope>NUCLEOTIDE SEQUENCE [LARGE SCALE GENOMIC DNA]</scope>
</reference>